<name>A0A1A7Y4L0_9TELE</name>
<dbReference type="AlphaFoldDB" id="A0A1A7Y4L0"/>
<dbReference type="EMBL" id="HADX01002996">
    <property type="protein sequence ID" value="SBP25228.1"/>
    <property type="molecule type" value="Transcribed_RNA"/>
</dbReference>
<proteinExistence type="predicted"/>
<feature type="non-terminal residue" evidence="1">
    <location>
        <position position="42"/>
    </location>
</feature>
<protein>
    <submittedName>
        <fullName evidence="1">Zinc finger, DHHC-type containing 23b</fullName>
    </submittedName>
</protein>
<sequence>QPGAAVCVSPTKRPHGFTLLPWSLQPIQHCVVFHLCVVQQHR</sequence>
<feature type="non-terminal residue" evidence="1">
    <location>
        <position position="1"/>
    </location>
</feature>
<reference evidence="1" key="2">
    <citation type="submission" date="2016-06" db="EMBL/GenBank/DDBJ databases">
        <title>The genome of a short-lived fish provides insights into sex chromosome evolution and the genetic control of aging.</title>
        <authorList>
            <person name="Reichwald K."/>
            <person name="Felder M."/>
            <person name="Petzold A."/>
            <person name="Koch P."/>
            <person name="Groth M."/>
            <person name="Platzer M."/>
        </authorList>
    </citation>
    <scope>NUCLEOTIDE SEQUENCE</scope>
    <source>
        <tissue evidence="1">Brain</tissue>
    </source>
</reference>
<gene>
    <name evidence="1" type="primary">ZDHHC23B</name>
</gene>
<accession>A0A1A7Y4L0</accession>
<reference evidence="1" key="1">
    <citation type="submission" date="2016-05" db="EMBL/GenBank/DDBJ databases">
        <authorList>
            <person name="Lavstsen T."/>
            <person name="Jespersen J.S."/>
        </authorList>
    </citation>
    <scope>NUCLEOTIDE SEQUENCE</scope>
    <source>
        <tissue evidence="1">Brain</tissue>
    </source>
</reference>
<evidence type="ECO:0000313" key="1">
    <source>
        <dbReference type="EMBL" id="SBP25228.1"/>
    </source>
</evidence>
<organism evidence="1">
    <name type="scientific">Iconisemion striatum</name>
    <dbReference type="NCBI Taxonomy" id="60296"/>
    <lineage>
        <taxon>Eukaryota</taxon>
        <taxon>Metazoa</taxon>
        <taxon>Chordata</taxon>
        <taxon>Craniata</taxon>
        <taxon>Vertebrata</taxon>
        <taxon>Euteleostomi</taxon>
        <taxon>Actinopterygii</taxon>
        <taxon>Neopterygii</taxon>
        <taxon>Teleostei</taxon>
        <taxon>Neoteleostei</taxon>
        <taxon>Acanthomorphata</taxon>
        <taxon>Ovalentaria</taxon>
        <taxon>Atherinomorphae</taxon>
        <taxon>Cyprinodontiformes</taxon>
        <taxon>Nothobranchiidae</taxon>
        <taxon>Iconisemion</taxon>
    </lineage>
</organism>